<dbReference type="Pfam" id="PF08352">
    <property type="entry name" value="oligo_HPY"/>
    <property type="match status" value="1"/>
</dbReference>
<dbReference type="PROSITE" id="PS00211">
    <property type="entry name" value="ABC_TRANSPORTER_1"/>
    <property type="match status" value="1"/>
</dbReference>
<dbReference type="GO" id="GO:0016887">
    <property type="term" value="F:ATP hydrolysis activity"/>
    <property type="evidence" value="ECO:0007669"/>
    <property type="project" value="InterPro"/>
</dbReference>
<accession>A0A967EWQ8</accession>
<proteinExistence type="inferred from homology"/>
<evidence type="ECO:0000256" key="2">
    <source>
        <dbReference type="ARBA" id="ARBA00005417"/>
    </source>
</evidence>
<dbReference type="SUPFAM" id="SSF52540">
    <property type="entry name" value="P-loop containing nucleoside triphosphate hydrolases"/>
    <property type="match status" value="1"/>
</dbReference>
<dbReference type="EMBL" id="JAAQPH010000003">
    <property type="protein sequence ID" value="NIA67878.1"/>
    <property type="molecule type" value="Genomic_DNA"/>
</dbReference>
<reference evidence="9" key="1">
    <citation type="submission" date="2020-03" db="EMBL/GenBank/DDBJ databases">
        <title>Genome of Pelagibius litoralis DSM 21314T.</title>
        <authorList>
            <person name="Wang G."/>
        </authorList>
    </citation>
    <scope>NUCLEOTIDE SEQUENCE</scope>
    <source>
        <strain evidence="9">DSM 21314</strain>
    </source>
</reference>
<dbReference type="CDD" id="cd03257">
    <property type="entry name" value="ABC_NikE_OppD_transporters"/>
    <property type="match status" value="1"/>
</dbReference>
<feature type="domain" description="ABC transporter" evidence="8">
    <location>
        <begin position="10"/>
        <end position="260"/>
    </location>
</feature>
<dbReference type="Pfam" id="PF00005">
    <property type="entry name" value="ABC_tran"/>
    <property type="match status" value="1"/>
</dbReference>
<dbReference type="InterPro" id="IPR013563">
    <property type="entry name" value="Oligopep_ABC_C"/>
</dbReference>
<dbReference type="AlphaFoldDB" id="A0A967EWQ8"/>
<evidence type="ECO:0000259" key="8">
    <source>
        <dbReference type="PROSITE" id="PS50893"/>
    </source>
</evidence>
<organism evidence="9 10">
    <name type="scientific">Pelagibius litoralis</name>
    <dbReference type="NCBI Taxonomy" id="374515"/>
    <lineage>
        <taxon>Bacteria</taxon>
        <taxon>Pseudomonadati</taxon>
        <taxon>Pseudomonadota</taxon>
        <taxon>Alphaproteobacteria</taxon>
        <taxon>Rhodospirillales</taxon>
        <taxon>Rhodovibrionaceae</taxon>
        <taxon>Pelagibius</taxon>
    </lineage>
</organism>
<name>A0A967EWQ8_9PROT</name>
<dbReference type="GO" id="GO:0015833">
    <property type="term" value="P:peptide transport"/>
    <property type="evidence" value="ECO:0007669"/>
    <property type="project" value="InterPro"/>
</dbReference>
<dbReference type="NCBIfam" id="TIGR01727">
    <property type="entry name" value="oligo_HPY"/>
    <property type="match status" value="1"/>
</dbReference>
<dbReference type="FunFam" id="3.40.50.300:FF:000016">
    <property type="entry name" value="Oligopeptide ABC transporter ATP-binding component"/>
    <property type="match status" value="1"/>
</dbReference>
<dbReference type="InterPro" id="IPR003439">
    <property type="entry name" value="ABC_transporter-like_ATP-bd"/>
</dbReference>
<dbReference type="Gene3D" id="3.40.50.300">
    <property type="entry name" value="P-loop containing nucleotide triphosphate hydrolases"/>
    <property type="match status" value="1"/>
</dbReference>
<keyword evidence="6 9" id="KW-0067">ATP-binding</keyword>
<keyword evidence="4" id="KW-1003">Cell membrane</keyword>
<dbReference type="Proteomes" id="UP000761264">
    <property type="component" value="Unassembled WGS sequence"/>
</dbReference>
<protein>
    <submittedName>
        <fullName evidence="9">ABC transporter ATP-binding protein</fullName>
    </submittedName>
</protein>
<evidence type="ECO:0000256" key="5">
    <source>
        <dbReference type="ARBA" id="ARBA00022741"/>
    </source>
</evidence>
<dbReference type="GO" id="GO:0005886">
    <property type="term" value="C:plasma membrane"/>
    <property type="evidence" value="ECO:0007669"/>
    <property type="project" value="UniProtKB-SubCell"/>
</dbReference>
<keyword evidence="5" id="KW-0547">Nucleotide-binding</keyword>
<evidence type="ECO:0000256" key="7">
    <source>
        <dbReference type="ARBA" id="ARBA00023136"/>
    </source>
</evidence>
<evidence type="ECO:0000256" key="4">
    <source>
        <dbReference type="ARBA" id="ARBA00022475"/>
    </source>
</evidence>
<comment type="similarity">
    <text evidence="2">Belongs to the ABC transporter superfamily.</text>
</comment>
<keyword evidence="3" id="KW-0813">Transport</keyword>
<dbReference type="GO" id="GO:0055085">
    <property type="term" value="P:transmembrane transport"/>
    <property type="evidence" value="ECO:0007669"/>
    <property type="project" value="UniProtKB-ARBA"/>
</dbReference>
<comment type="caution">
    <text evidence="9">The sequence shown here is derived from an EMBL/GenBank/DDBJ whole genome shotgun (WGS) entry which is preliminary data.</text>
</comment>
<dbReference type="InterPro" id="IPR050388">
    <property type="entry name" value="ABC_Ni/Peptide_Import"/>
</dbReference>
<evidence type="ECO:0000256" key="3">
    <source>
        <dbReference type="ARBA" id="ARBA00022448"/>
    </source>
</evidence>
<dbReference type="InterPro" id="IPR017871">
    <property type="entry name" value="ABC_transporter-like_CS"/>
</dbReference>
<dbReference type="RefSeq" id="WP_167221894.1">
    <property type="nucleotide sequence ID" value="NZ_JAAQPH010000003.1"/>
</dbReference>
<dbReference type="InterPro" id="IPR003593">
    <property type="entry name" value="AAA+_ATPase"/>
</dbReference>
<comment type="subcellular location">
    <subcellularLocation>
        <location evidence="1">Cell inner membrane</location>
        <topology evidence="1">Peripheral membrane protein</topology>
    </subcellularLocation>
</comment>
<dbReference type="PANTHER" id="PTHR43297">
    <property type="entry name" value="OLIGOPEPTIDE TRANSPORT ATP-BINDING PROTEIN APPD"/>
    <property type="match status" value="1"/>
</dbReference>
<evidence type="ECO:0000256" key="1">
    <source>
        <dbReference type="ARBA" id="ARBA00004417"/>
    </source>
</evidence>
<dbReference type="PANTHER" id="PTHR43297:SF2">
    <property type="entry name" value="DIPEPTIDE TRANSPORT ATP-BINDING PROTEIN DPPD"/>
    <property type="match status" value="1"/>
</dbReference>
<dbReference type="PROSITE" id="PS50893">
    <property type="entry name" value="ABC_TRANSPORTER_2"/>
    <property type="match status" value="1"/>
</dbReference>
<evidence type="ECO:0000256" key="6">
    <source>
        <dbReference type="ARBA" id="ARBA00022840"/>
    </source>
</evidence>
<dbReference type="SMART" id="SM00382">
    <property type="entry name" value="AAA"/>
    <property type="match status" value="1"/>
</dbReference>
<keyword evidence="10" id="KW-1185">Reference proteome</keyword>
<evidence type="ECO:0000313" key="9">
    <source>
        <dbReference type="EMBL" id="NIA67878.1"/>
    </source>
</evidence>
<dbReference type="GO" id="GO:0005524">
    <property type="term" value="F:ATP binding"/>
    <property type="evidence" value="ECO:0007669"/>
    <property type="project" value="UniProtKB-KW"/>
</dbReference>
<keyword evidence="7" id="KW-0472">Membrane</keyword>
<sequence length="339" mass="35968">MTARGQTNLLTVEGVSVSFDGLHGPVQVLDDINFTIGSGEIVGIVGESGSGKSVTSLAVMGLLGAQGKIDSGRIVLDGADLTALTHKEMRGVRGRDVAMIFQEPSTSLNPVLPVGFQIAEVLTEHFDTSAAEARKKAIALMDRVGIPAAGSRADDYPHQLSGGMKQRIMIAMALACRSKLLIADEPTTALDVTIQAQILSLISDLRNDYGMAVLLITHDMGVIAEMADRVIVMYAGQVVEQSPADSLFQHPLHPYTRLLLRSIPSARSKQAVLPMIEGTTPPPTDLPGGCRFHPRCPIAADLCRDGTPSLQTVGSNHAARCKRLDEDYSLLDAGLGVAL</sequence>
<gene>
    <name evidence="9" type="ORF">HBA54_04670</name>
</gene>
<evidence type="ECO:0000313" key="10">
    <source>
        <dbReference type="Proteomes" id="UP000761264"/>
    </source>
</evidence>
<dbReference type="InterPro" id="IPR027417">
    <property type="entry name" value="P-loop_NTPase"/>
</dbReference>